<feature type="compositionally biased region" description="Low complexity" evidence="1">
    <location>
        <begin position="294"/>
        <end position="303"/>
    </location>
</feature>
<evidence type="ECO:0000313" key="2">
    <source>
        <dbReference type="EMBL" id="SFR98676.1"/>
    </source>
</evidence>
<dbReference type="Proteomes" id="UP000199062">
    <property type="component" value="Unassembled WGS sequence"/>
</dbReference>
<dbReference type="AlphaFoldDB" id="A0A1I6L5G1"/>
<dbReference type="OrthoDB" id="291958at2157"/>
<evidence type="ECO:0000313" key="3">
    <source>
        <dbReference type="Proteomes" id="UP000199062"/>
    </source>
</evidence>
<dbReference type="EMBL" id="FOZK01000002">
    <property type="protein sequence ID" value="SFR98676.1"/>
    <property type="molecule type" value="Genomic_DNA"/>
</dbReference>
<keyword evidence="3" id="KW-1185">Reference proteome</keyword>
<sequence length="399" mass="43047">MGGKKRRSEAEKPGGSGISRRKFVAGSLFLVGGSSMLVDGETTASFRDSLSASGTVAVDGDPTLNYQIQDESKNNNAEYQIAFQVKWVSNFDRIEVEVENIDNPNISGDTFTRAELEGTISYPRDGGSDGGAMGERYQFTFRVYRQGTNDPIITKQTTDEAGGSGSSSGEFGNTNSPQLDWVLVEDTTKNNNGEYTAYYEVSNLDSFGQVRARFRDTNNSAATNTDLSQDSPTGSLSYNEGGTEGDSFEITIEVENQSGLVVDDVVINDDADGSDPSGYGDPTRPDSPKLESFTLTDTTQNNTTNYTVSYETSNTDRFGGARVTFEDTQKESATEIKTTGSNEPNGTVEYSSGGTEDHRFEVTVEILETRNGTTFAIDSGTLEDTADGGATMKWPEDAN</sequence>
<feature type="region of interest" description="Disordered" evidence="1">
    <location>
        <begin position="267"/>
        <end position="303"/>
    </location>
</feature>
<reference evidence="2 3" key="1">
    <citation type="submission" date="2016-10" db="EMBL/GenBank/DDBJ databases">
        <authorList>
            <person name="de Groot N.N."/>
        </authorList>
    </citation>
    <scope>NUCLEOTIDE SEQUENCE [LARGE SCALE GENOMIC DNA]</scope>
    <source>
        <strain evidence="2 3">CGMCC 1.10457</strain>
    </source>
</reference>
<feature type="region of interest" description="Disordered" evidence="1">
    <location>
        <begin position="219"/>
        <end position="244"/>
    </location>
</feature>
<proteinExistence type="predicted"/>
<feature type="region of interest" description="Disordered" evidence="1">
    <location>
        <begin position="378"/>
        <end position="399"/>
    </location>
</feature>
<dbReference type="RefSeq" id="WP_089816474.1">
    <property type="nucleotide sequence ID" value="NZ_FOZK01000002.1"/>
</dbReference>
<protein>
    <submittedName>
        <fullName evidence="2">Uncharacterized protein</fullName>
    </submittedName>
</protein>
<name>A0A1I6L5G1_9EURY</name>
<feature type="compositionally biased region" description="Polar residues" evidence="1">
    <location>
        <begin position="335"/>
        <end position="354"/>
    </location>
</feature>
<evidence type="ECO:0000256" key="1">
    <source>
        <dbReference type="SAM" id="MobiDB-lite"/>
    </source>
</evidence>
<feature type="region of interest" description="Disordered" evidence="1">
    <location>
        <begin position="153"/>
        <end position="179"/>
    </location>
</feature>
<gene>
    <name evidence="2" type="ORF">SAMN05216559_2078</name>
</gene>
<feature type="region of interest" description="Disordered" evidence="1">
    <location>
        <begin position="328"/>
        <end position="357"/>
    </location>
</feature>
<organism evidence="2 3">
    <name type="scientific">Halomicrobium zhouii</name>
    <dbReference type="NCBI Taxonomy" id="767519"/>
    <lineage>
        <taxon>Archaea</taxon>
        <taxon>Methanobacteriati</taxon>
        <taxon>Methanobacteriota</taxon>
        <taxon>Stenosarchaea group</taxon>
        <taxon>Halobacteria</taxon>
        <taxon>Halobacteriales</taxon>
        <taxon>Haloarculaceae</taxon>
        <taxon>Halomicrobium</taxon>
    </lineage>
</organism>
<feature type="compositionally biased region" description="Polar residues" evidence="1">
    <location>
        <begin position="219"/>
        <end position="240"/>
    </location>
</feature>
<accession>A0A1I6L5G1</accession>